<dbReference type="SUPFAM" id="SSF81383">
    <property type="entry name" value="F-box domain"/>
    <property type="match status" value="1"/>
</dbReference>
<gene>
    <name evidence="2" type="ORF">DFP72DRAFT_1080960</name>
</gene>
<keyword evidence="3" id="KW-1185">Reference proteome</keyword>
<reference evidence="2 3" key="1">
    <citation type="submission" date="2020-07" db="EMBL/GenBank/DDBJ databases">
        <title>Comparative genomics of pyrophilous fungi reveals a link between fire events and developmental genes.</title>
        <authorList>
            <consortium name="DOE Joint Genome Institute"/>
            <person name="Steindorff A.S."/>
            <person name="Carver A."/>
            <person name="Calhoun S."/>
            <person name="Stillman K."/>
            <person name="Liu H."/>
            <person name="Lipzen A."/>
            <person name="Pangilinan J."/>
            <person name="Labutti K."/>
            <person name="Bruns T.D."/>
            <person name="Grigoriev I.V."/>
        </authorList>
    </citation>
    <scope>NUCLEOTIDE SEQUENCE [LARGE SCALE GENOMIC DNA]</scope>
    <source>
        <strain evidence="2 3">CBS 144469</strain>
    </source>
</reference>
<dbReference type="InterPro" id="IPR036047">
    <property type="entry name" value="F-box-like_dom_sf"/>
</dbReference>
<dbReference type="InterPro" id="IPR032675">
    <property type="entry name" value="LRR_dom_sf"/>
</dbReference>
<dbReference type="Proteomes" id="UP000521943">
    <property type="component" value="Unassembled WGS sequence"/>
</dbReference>
<dbReference type="Gene3D" id="3.80.10.10">
    <property type="entry name" value="Ribonuclease Inhibitor"/>
    <property type="match status" value="1"/>
</dbReference>
<dbReference type="Pfam" id="PF12937">
    <property type="entry name" value="F-box-like"/>
    <property type="match status" value="1"/>
</dbReference>
<dbReference type="OrthoDB" id="2269034at2759"/>
<evidence type="ECO:0000313" key="2">
    <source>
        <dbReference type="EMBL" id="KAF6742975.1"/>
    </source>
</evidence>
<evidence type="ECO:0000313" key="3">
    <source>
        <dbReference type="Proteomes" id="UP000521943"/>
    </source>
</evidence>
<sequence>MSYTALSSVAPDLSPSNLVSASDFEFMLGSTNHLSHVQSSTVMVMLASVNRRIEQFEERVAKLDIHRRLLQSMLSSLRKFPVEILGEIFLLVVPAILGPLDRKMVGNLGRVCKRWRDALLGTPAVWRGLVIRPCRCWDRLPDVIARRHNADYRKIVTWFERAGGHPKVLVYGSDGTTCRCELGGVCRSVHPIVTRLFREGPPLDHFTLQVSTTTCFKNWVAQVGATEGGLAENPRWTALPSFSLEFEDDIHQPWDYNTETDGSVFNLLPPAVRRLGVHLPSFSDEVDHSISTSGLPINLPIAVLSGLISLGIRWDWGGNRLVEVLSNCPVLEHLSLDLSYSDPFDIDSFSRPLVLVSLKSFHLCMGGLKVLDLFEMPSLTSLDLELNVDRHGSTEVSDRLTRFIKASRLQRTLVFLRVCELVGSPCTIVLILPPLHALEHLVLDSSTACGYHFGPNVMPPVRVFPSLRHLELLNLKPSKHTLLSELRYLQRQGIVGRCLITVSYAKEQASSEVELQSRVPSAKWGVNLSDRLATACVMSVPLRLPTPSTVHGDDDDEPEVLLGRAKLVVLHDGQGDEVRWSLIERAEFVLLHDGLCV</sequence>
<name>A0A8H6HAN1_9AGAR</name>
<accession>A0A8H6HAN1</accession>
<dbReference type="SUPFAM" id="SSF52047">
    <property type="entry name" value="RNI-like"/>
    <property type="match status" value="1"/>
</dbReference>
<comment type="caution">
    <text evidence="2">The sequence shown here is derived from an EMBL/GenBank/DDBJ whole genome shotgun (WGS) entry which is preliminary data.</text>
</comment>
<evidence type="ECO:0000259" key="1">
    <source>
        <dbReference type="Pfam" id="PF12937"/>
    </source>
</evidence>
<dbReference type="InterPro" id="IPR001810">
    <property type="entry name" value="F-box_dom"/>
</dbReference>
<organism evidence="2 3">
    <name type="scientific">Ephemerocybe angulata</name>
    <dbReference type="NCBI Taxonomy" id="980116"/>
    <lineage>
        <taxon>Eukaryota</taxon>
        <taxon>Fungi</taxon>
        <taxon>Dikarya</taxon>
        <taxon>Basidiomycota</taxon>
        <taxon>Agaricomycotina</taxon>
        <taxon>Agaricomycetes</taxon>
        <taxon>Agaricomycetidae</taxon>
        <taxon>Agaricales</taxon>
        <taxon>Agaricineae</taxon>
        <taxon>Psathyrellaceae</taxon>
        <taxon>Ephemerocybe</taxon>
    </lineage>
</organism>
<dbReference type="EMBL" id="JACGCI010000161">
    <property type="protein sequence ID" value="KAF6742975.1"/>
    <property type="molecule type" value="Genomic_DNA"/>
</dbReference>
<dbReference type="AlphaFoldDB" id="A0A8H6HAN1"/>
<proteinExistence type="predicted"/>
<feature type="domain" description="F-box" evidence="1">
    <location>
        <begin position="81"/>
        <end position="131"/>
    </location>
</feature>
<protein>
    <recommendedName>
        <fullName evidence="1">F-box domain-containing protein</fullName>
    </recommendedName>
</protein>